<sequence>MLSDLGSRALRFPTDHLGKKNSMKITDIRAVYPSYRQPLGGWRPHLWQIVVRVETDAGVGGYGYGGGGVAAVEVVNRHLRELLDESCDSPADIERLWDKLYTASIPYGRGGIAIMALSGIDIALWDLLGRAERQPVYALLGGTSAPRIRGYASGDDAAWFAEKGFTAHKIGFGGPQGASALERAAAAAEESRRHLGADALLMFDCYMAWDAAATRAMARTLAPYDVYWFEDVLTPDDLNGLAALRPQIKPIQLAGGEHDFTHYRFAEIAKAGALDIWQPDVTWCGGVTATRRIIEQAQEAGATVVLHRGGEPWGLHVIAGTACEELGELVLGNRHRTQEELWLDAPQPVDGYLTPTDAPGFGLRLNEALLD</sequence>
<dbReference type="Pfam" id="PF02746">
    <property type="entry name" value="MR_MLE_N"/>
    <property type="match status" value="1"/>
</dbReference>
<dbReference type="InterPro" id="IPR013342">
    <property type="entry name" value="Mandelate_racemase_C"/>
</dbReference>
<dbReference type="SUPFAM" id="SSF51604">
    <property type="entry name" value="Enolase C-terminal domain-like"/>
    <property type="match status" value="1"/>
</dbReference>
<dbReference type="SMART" id="SM00922">
    <property type="entry name" value="MR_MLE"/>
    <property type="match status" value="1"/>
</dbReference>
<dbReference type="PANTHER" id="PTHR13794">
    <property type="entry name" value="ENOLASE SUPERFAMILY, MANDELATE RACEMASE"/>
    <property type="match status" value="1"/>
</dbReference>
<dbReference type="InterPro" id="IPR036849">
    <property type="entry name" value="Enolase-like_C_sf"/>
</dbReference>
<dbReference type="GO" id="GO:0000287">
    <property type="term" value="F:magnesium ion binding"/>
    <property type="evidence" value="ECO:0007669"/>
    <property type="project" value="TreeGrafter"/>
</dbReference>
<dbReference type="InterPro" id="IPR046945">
    <property type="entry name" value="RHMD-like"/>
</dbReference>
<dbReference type="AlphaFoldDB" id="A0A6B0YT41"/>
<dbReference type="EMBL" id="VXRG01000066">
    <property type="protein sequence ID" value="MXY93285.1"/>
    <property type="molecule type" value="Genomic_DNA"/>
</dbReference>
<name>A0A6B0YT41_9CHLR</name>
<dbReference type="PROSITE" id="PS00908">
    <property type="entry name" value="MR_MLE_1"/>
    <property type="match status" value="1"/>
</dbReference>
<dbReference type="Gene3D" id="3.20.20.120">
    <property type="entry name" value="Enolase-like C-terminal domain"/>
    <property type="match status" value="1"/>
</dbReference>
<protein>
    <recommendedName>
        <fullName evidence="4">Mandelate racemase/muconate lactonizing enzyme C-terminal domain-containing protein</fullName>
    </recommendedName>
</protein>
<gene>
    <name evidence="5" type="ORF">F4Y42_07540</name>
</gene>
<dbReference type="InterPro" id="IPR013341">
    <property type="entry name" value="Mandelate_racemase_N_dom"/>
</dbReference>
<dbReference type="SFLD" id="SFLDG00179">
    <property type="entry name" value="mandelate_racemase"/>
    <property type="match status" value="1"/>
</dbReference>
<evidence type="ECO:0000256" key="3">
    <source>
        <dbReference type="ARBA" id="ARBA00022842"/>
    </source>
</evidence>
<dbReference type="InterPro" id="IPR018110">
    <property type="entry name" value="Mandel_Rmase/mucon_lact_enz_CS"/>
</dbReference>
<organism evidence="5">
    <name type="scientific">Caldilineaceae bacterium SB0664_bin_27</name>
    <dbReference type="NCBI Taxonomy" id="2605260"/>
    <lineage>
        <taxon>Bacteria</taxon>
        <taxon>Bacillati</taxon>
        <taxon>Chloroflexota</taxon>
        <taxon>Caldilineae</taxon>
        <taxon>Caldilineales</taxon>
        <taxon>Caldilineaceae</taxon>
    </lineage>
</organism>
<accession>A0A6B0YT41</accession>
<reference evidence="5" key="1">
    <citation type="submission" date="2019-09" db="EMBL/GenBank/DDBJ databases">
        <title>Characterisation of the sponge microbiome using genome-centric metagenomics.</title>
        <authorList>
            <person name="Engelberts J.P."/>
            <person name="Robbins S.J."/>
            <person name="De Goeij J.M."/>
            <person name="Aranda M."/>
            <person name="Bell S.C."/>
            <person name="Webster N.S."/>
        </authorList>
    </citation>
    <scope>NUCLEOTIDE SEQUENCE</scope>
    <source>
        <strain evidence="5">SB0664_bin_27</strain>
    </source>
</reference>
<keyword evidence="2" id="KW-0479">Metal-binding</keyword>
<dbReference type="PANTHER" id="PTHR13794:SF58">
    <property type="entry name" value="MITOCHONDRIAL ENOLASE SUPERFAMILY MEMBER 1"/>
    <property type="match status" value="1"/>
</dbReference>
<feature type="domain" description="Mandelate racemase/muconate lactonizing enzyme C-terminal" evidence="4">
    <location>
        <begin position="154"/>
        <end position="251"/>
    </location>
</feature>
<evidence type="ECO:0000313" key="5">
    <source>
        <dbReference type="EMBL" id="MXY93285.1"/>
    </source>
</evidence>
<dbReference type="Pfam" id="PF13378">
    <property type="entry name" value="MR_MLE_C"/>
    <property type="match status" value="1"/>
</dbReference>
<dbReference type="InterPro" id="IPR029017">
    <property type="entry name" value="Enolase-like_N"/>
</dbReference>
<comment type="cofactor">
    <cofactor evidence="1">
        <name>Mg(2+)</name>
        <dbReference type="ChEBI" id="CHEBI:18420"/>
    </cofactor>
</comment>
<evidence type="ECO:0000256" key="2">
    <source>
        <dbReference type="ARBA" id="ARBA00022723"/>
    </source>
</evidence>
<dbReference type="SFLD" id="SFLDS00001">
    <property type="entry name" value="Enolase"/>
    <property type="match status" value="1"/>
</dbReference>
<evidence type="ECO:0000256" key="1">
    <source>
        <dbReference type="ARBA" id="ARBA00001946"/>
    </source>
</evidence>
<dbReference type="SUPFAM" id="SSF54826">
    <property type="entry name" value="Enolase N-terminal domain-like"/>
    <property type="match status" value="1"/>
</dbReference>
<keyword evidence="3" id="KW-0460">Magnesium</keyword>
<dbReference type="GO" id="GO:0009063">
    <property type="term" value="P:amino acid catabolic process"/>
    <property type="evidence" value="ECO:0007669"/>
    <property type="project" value="InterPro"/>
</dbReference>
<dbReference type="Gene3D" id="3.30.390.10">
    <property type="entry name" value="Enolase-like, N-terminal domain"/>
    <property type="match status" value="1"/>
</dbReference>
<comment type="caution">
    <text evidence="5">The sequence shown here is derived from an EMBL/GenBank/DDBJ whole genome shotgun (WGS) entry which is preliminary data.</text>
</comment>
<dbReference type="GO" id="GO:0016836">
    <property type="term" value="F:hydro-lyase activity"/>
    <property type="evidence" value="ECO:0007669"/>
    <property type="project" value="TreeGrafter"/>
</dbReference>
<dbReference type="InterPro" id="IPR029065">
    <property type="entry name" value="Enolase_C-like"/>
</dbReference>
<proteinExistence type="predicted"/>
<evidence type="ECO:0000259" key="4">
    <source>
        <dbReference type="SMART" id="SM00922"/>
    </source>
</evidence>
<dbReference type="GO" id="GO:0016052">
    <property type="term" value="P:carbohydrate catabolic process"/>
    <property type="evidence" value="ECO:0007669"/>
    <property type="project" value="TreeGrafter"/>
</dbReference>